<dbReference type="EMBL" id="BTCM01000002">
    <property type="protein sequence ID" value="GMK55006.1"/>
    <property type="molecule type" value="Genomic_DNA"/>
</dbReference>
<evidence type="ECO:0000256" key="10">
    <source>
        <dbReference type="HAMAP-Rule" id="MF_03105"/>
    </source>
</evidence>
<dbReference type="InterPro" id="IPR031468">
    <property type="entry name" value="SMP_LBD"/>
</dbReference>
<evidence type="ECO:0000256" key="6">
    <source>
        <dbReference type="ARBA" id="ARBA00023055"/>
    </source>
</evidence>
<feature type="compositionally biased region" description="Basic residues" evidence="11">
    <location>
        <begin position="249"/>
        <end position="258"/>
    </location>
</feature>
<feature type="compositionally biased region" description="Polar residues" evidence="11">
    <location>
        <begin position="345"/>
        <end position="361"/>
    </location>
</feature>
<feature type="region of interest" description="Disordered" evidence="11">
    <location>
        <begin position="394"/>
        <end position="531"/>
    </location>
</feature>
<feature type="domain" description="SMP-LTD" evidence="12">
    <location>
        <begin position="1"/>
        <end position="197"/>
    </location>
</feature>
<comment type="function">
    <text evidence="10">Component of the ERMES/MDM complex, which serves as a molecular tether to connect the endoplasmic reticulum (ER) and mitochondria. Components of this complex are involved in the control of mitochondrial shape and protein biogenesis, and function in nonvesicular lipid trafficking between the ER and mitochondria. MDM34 is required for the interaction of the ER-resident membrane protein MMM1 and the outer mitochondrial membrane-resident beta-barrel protein MDM10.</text>
</comment>
<evidence type="ECO:0000256" key="7">
    <source>
        <dbReference type="ARBA" id="ARBA00023121"/>
    </source>
</evidence>
<feature type="compositionally biased region" description="Low complexity" evidence="11">
    <location>
        <begin position="406"/>
        <end position="431"/>
    </location>
</feature>
<comment type="subunit">
    <text evidence="10">Component of the ER-mitochondria encounter structure (ERMES) or MDM complex, composed of MMM1, MDM10, MDM12 and MDM34.</text>
</comment>
<evidence type="ECO:0000313" key="14">
    <source>
        <dbReference type="Proteomes" id="UP001222932"/>
    </source>
</evidence>
<keyword evidence="14" id="KW-1185">Reference proteome</keyword>
<feature type="compositionally biased region" description="Polar residues" evidence="11">
    <location>
        <begin position="448"/>
        <end position="464"/>
    </location>
</feature>
<reference evidence="13" key="2">
    <citation type="submission" date="2023-06" db="EMBL/GenBank/DDBJ databases">
        <authorList>
            <person name="Kobayashi Y."/>
            <person name="Kayamori A."/>
            <person name="Aoki K."/>
            <person name="Shiwa Y."/>
            <person name="Fujita N."/>
            <person name="Sugita T."/>
            <person name="Iwasaki W."/>
            <person name="Tanaka N."/>
            <person name="Takashima M."/>
        </authorList>
    </citation>
    <scope>NUCLEOTIDE SEQUENCE</scope>
    <source>
        <strain evidence="13">HIS016</strain>
    </source>
</reference>
<evidence type="ECO:0000256" key="3">
    <source>
        <dbReference type="ARBA" id="ARBA00022452"/>
    </source>
</evidence>
<evidence type="ECO:0000256" key="2">
    <source>
        <dbReference type="ARBA" id="ARBA00022448"/>
    </source>
</evidence>
<dbReference type="Proteomes" id="UP001222932">
    <property type="component" value="Unassembled WGS sequence"/>
</dbReference>
<reference evidence="13" key="1">
    <citation type="journal article" date="2023" name="BMC Genomics">
        <title>Chromosome-level genome assemblies of Cutaneotrichosporon spp. (Trichosporonales, Basidiomycota) reveal imbalanced evolution between nucleotide sequences and chromosome synteny.</title>
        <authorList>
            <person name="Kobayashi Y."/>
            <person name="Kayamori A."/>
            <person name="Aoki K."/>
            <person name="Shiwa Y."/>
            <person name="Matsutani M."/>
            <person name="Fujita N."/>
            <person name="Sugita T."/>
            <person name="Iwasaki W."/>
            <person name="Tanaka N."/>
            <person name="Takashima M."/>
        </authorList>
    </citation>
    <scope>NUCLEOTIDE SEQUENCE</scope>
    <source>
        <strain evidence="13">HIS016</strain>
    </source>
</reference>
<dbReference type="PANTHER" id="PTHR28185">
    <property type="entry name" value="MITOCHONDRIAL DISTRIBUTION AND MORPHOLOGY PROTEIN 34"/>
    <property type="match status" value="1"/>
</dbReference>
<dbReference type="PANTHER" id="PTHR28185:SF1">
    <property type="entry name" value="MITOCHONDRIAL DISTRIBUTION AND MORPHOLOGY PROTEIN 34"/>
    <property type="match status" value="1"/>
</dbReference>
<dbReference type="AlphaFoldDB" id="A0AAD3TR69"/>
<keyword evidence="3 10" id="KW-1134">Transmembrane beta strand</keyword>
<dbReference type="CDD" id="cd21673">
    <property type="entry name" value="SMP_Mdm34"/>
    <property type="match status" value="1"/>
</dbReference>
<feature type="compositionally biased region" description="Basic residues" evidence="11">
    <location>
        <begin position="488"/>
        <end position="497"/>
    </location>
</feature>
<feature type="region of interest" description="Disordered" evidence="11">
    <location>
        <begin position="312"/>
        <end position="367"/>
    </location>
</feature>
<organism evidence="13 14">
    <name type="scientific">Cutaneotrichosporon spelunceum</name>
    <dbReference type="NCBI Taxonomy" id="1672016"/>
    <lineage>
        <taxon>Eukaryota</taxon>
        <taxon>Fungi</taxon>
        <taxon>Dikarya</taxon>
        <taxon>Basidiomycota</taxon>
        <taxon>Agaricomycotina</taxon>
        <taxon>Tremellomycetes</taxon>
        <taxon>Trichosporonales</taxon>
        <taxon>Trichosporonaceae</taxon>
        <taxon>Cutaneotrichosporon</taxon>
    </lineage>
</organism>
<evidence type="ECO:0000256" key="1">
    <source>
        <dbReference type="ARBA" id="ARBA00004370"/>
    </source>
</evidence>
<feature type="compositionally biased region" description="Low complexity" evidence="11">
    <location>
        <begin position="465"/>
        <end position="483"/>
    </location>
</feature>
<comment type="caution">
    <text evidence="13">The sequence shown here is derived from an EMBL/GenBank/DDBJ whole genome shotgun (WGS) entry which is preliminary data.</text>
</comment>
<evidence type="ECO:0000313" key="13">
    <source>
        <dbReference type="EMBL" id="GMK55006.1"/>
    </source>
</evidence>
<evidence type="ECO:0000259" key="12">
    <source>
        <dbReference type="PROSITE" id="PS51847"/>
    </source>
</evidence>
<accession>A0AAD3TR69</accession>
<evidence type="ECO:0000256" key="8">
    <source>
        <dbReference type="ARBA" id="ARBA00023128"/>
    </source>
</evidence>
<feature type="region of interest" description="Disordered" evidence="11">
    <location>
        <begin position="203"/>
        <end position="276"/>
    </location>
</feature>
<evidence type="ECO:0000256" key="5">
    <source>
        <dbReference type="ARBA" id="ARBA00022787"/>
    </source>
</evidence>
<dbReference type="Pfam" id="PF26545">
    <property type="entry name" value="Mdm34_N"/>
    <property type="match status" value="1"/>
</dbReference>
<dbReference type="InterPro" id="IPR058825">
    <property type="entry name" value="MDM34_N"/>
</dbReference>
<comment type="domain">
    <text evidence="10">Lacks alpha-helical transmembrane segments, suggesting that it resides in the membrane via beta-sheet conformations similar to those predicted for other outer membrane proteins and porin.</text>
</comment>
<feature type="region of interest" description="Disordered" evidence="11">
    <location>
        <begin position="609"/>
        <end position="664"/>
    </location>
</feature>
<dbReference type="GO" id="GO:1990456">
    <property type="term" value="P:mitochondrion-endoplasmic reticulum membrane tethering"/>
    <property type="evidence" value="ECO:0007669"/>
    <property type="project" value="TreeGrafter"/>
</dbReference>
<proteinExistence type="inferred from homology"/>
<gene>
    <name evidence="10 13" type="primary">MDM34</name>
    <name evidence="13" type="ORF">CspeluHIS016_0200620</name>
</gene>
<evidence type="ECO:0000256" key="9">
    <source>
        <dbReference type="ARBA" id="ARBA00023136"/>
    </source>
</evidence>
<dbReference type="PROSITE" id="PS51847">
    <property type="entry name" value="SMP"/>
    <property type="match status" value="1"/>
</dbReference>
<keyword evidence="2" id="KW-0813">Transport</keyword>
<keyword evidence="6" id="KW-0445">Lipid transport</keyword>
<dbReference type="GO" id="GO:0015914">
    <property type="term" value="P:phospholipid transport"/>
    <property type="evidence" value="ECO:0007669"/>
    <property type="project" value="TreeGrafter"/>
</dbReference>
<name>A0AAD3TR69_9TREE</name>
<dbReference type="HAMAP" id="MF_03105">
    <property type="entry name" value="Mdm34"/>
    <property type="match status" value="1"/>
</dbReference>
<dbReference type="InterPro" id="IPR027536">
    <property type="entry name" value="MDM34"/>
</dbReference>
<feature type="compositionally biased region" description="Low complexity" evidence="11">
    <location>
        <begin position="644"/>
        <end position="656"/>
    </location>
</feature>
<comment type="subcellular location">
    <subcellularLocation>
        <location evidence="1">Membrane</location>
    </subcellularLocation>
    <subcellularLocation>
        <location evidence="10">Mitochondrion outer membrane</location>
        <topology evidence="10">Multi-pass membrane protein</topology>
    </subcellularLocation>
    <text evidence="10">The ERMES/MDM complex localizes to a few discrete foci (around 10 per single cell), that represent mitochondria-endoplasmic reticulum junctions. These foci are often found next to mtDNA nucleoids.</text>
</comment>
<keyword evidence="5 10" id="KW-1000">Mitochondrion outer membrane</keyword>
<feature type="compositionally biased region" description="Acidic residues" evidence="11">
    <location>
        <begin position="327"/>
        <end position="340"/>
    </location>
</feature>
<dbReference type="GO" id="GO:0008289">
    <property type="term" value="F:lipid binding"/>
    <property type="evidence" value="ECO:0007669"/>
    <property type="project" value="UniProtKB-KW"/>
</dbReference>
<protein>
    <recommendedName>
        <fullName evidence="10">Mitochondrial distribution and morphology protein 34</fullName>
    </recommendedName>
</protein>
<dbReference type="GO" id="GO:0032865">
    <property type="term" value="C:ERMES complex"/>
    <property type="evidence" value="ECO:0007669"/>
    <property type="project" value="UniProtKB-UniRule"/>
</dbReference>
<comment type="similarity">
    <text evidence="10">Belongs to the MDM34 family.</text>
</comment>
<evidence type="ECO:0000256" key="4">
    <source>
        <dbReference type="ARBA" id="ARBA00022692"/>
    </source>
</evidence>
<keyword evidence="4 10" id="KW-0812">Transmembrane</keyword>
<sequence>MSFCFSSWDDAFKPSFYDDAKAMLETALNKGNKPPVIQGRIEVVDLNMGTQPPTLTLLEIGDLSLDRFRGILRLGYQGDAWITVRCLVQANPLSHNPNLIPSSTLPISTPLLASQPLLVPMTLRLSKLHLRAILILVVSKTKGITLVFKNDPLQNVDVSSTFDSVEVIRGYLQQEIEGQLREMFREDLPGIIHRLSQRWFTGSGGNIETPYREGPEPATPANTPQDDSDDEEPQLSRDPFTPTSVTSTPRRRALHRPNKPPAPLGESPTGYTVFPDIENYDPTYGLRPEGLPTHSGYEALGRVWDRAQTSGRGLGSLMDPSLGEALETGEEDVEDIDTVDDNVRSPLQMSPDTSRRSSASNAIPDDSSAVTWEHFPAIGGGTVTRPRVFHAQSRIRAPSESGFGGTMPSPSGGTGSITARASSVGGSSTVGSRRDHGRGFSHPPLLRTATNVSDSRSHAQSLTTALRASSPSPSPLSGRPGSPFRANGPRHGRHHSFSRSAASVPLPDTPARRTVSHEPKSRWAAPPRVRERAPSLSAPRITLPLNNSVSQLATLSLSANTLSPYARAHEHIAVRSFPHLGRNTPVEDLEANGGHVKARRKRIFRVGSAPVSRRGSVEEPEADDTPPLEFASSSSDSARRVPLSVSAKSSSVRASAYPFPKIPE</sequence>
<dbReference type="GO" id="GO:0007005">
    <property type="term" value="P:mitochondrion organization"/>
    <property type="evidence" value="ECO:0007669"/>
    <property type="project" value="InterPro"/>
</dbReference>
<keyword evidence="9 10" id="KW-0472">Membrane</keyword>
<evidence type="ECO:0000256" key="11">
    <source>
        <dbReference type="SAM" id="MobiDB-lite"/>
    </source>
</evidence>
<keyword evidence="7" id="KW-0446">Lipid-binding</keyword>
<keyword evidence="8 10" id="KW-0496">Mitochondrion</keyword>